<dbReference type="OrthoDB" id="368507at2759"/>
<accession>A0A9N9NJC7</accession>
<comment type="caution">
    <text evidence="1">The sequence shown here is derived from an EMBL/GenBank/DDBJ whole genome shotgun (WGS) entry which is preliminary data.</text>
</comment>
<name>A0A9N9NJC7_9GLOM</name>
<evidence type="ECO:0000313" key="1">
    <source>
        <dbReference type="EMBL" id="CAG8735427.1"/>
    </source>
</evidence>
<reference evidence="1" key="1">
    <citation type="submission" date="2021-06" db="EMBL/GenBank/DDBJ databases">
        <authorList>
            <person name="Kallberg Y."/>
            <person name="Tangrot J."/>
            <person name="Rosling A."/>
        </authorList>
    </citation>
    <scope>NUCLEOTIDE SEQUENCE</scope>
    <source>
        <strain evidence="1">MA453B</strain>
    </source>
</reference>
<dbReference type="GO" id="GO:0043248">
    <property type="term" value="P:proteasome assembly"/>
    <property type="evidence" value="ECO:0007669"/>
    <property type="project" value="InterPro"/>
</dbReference>
<dbReference type="AlphaFoldDB" id="A0A9N9NJC7"/>
<evidence type="ECO:0000313" key="2">
    <source>
        <dbReference type="Proteomes" id="UP000789405"/>
    </source>
</evidence>
<dbReference type="PANTHER" id="PTHR33559">
    <property type="entry name" value="PROTEASOME ASSEMBLY CHAPERONE 4"/>
    <property type="match status" value="1"/>
</dbReference>
<dbReference type="Pfam" id="PF16093">
    <property type="entry name" value="PAC4"/>
    <property type="match status" value="1"/>
</dbReference>
<sequence length="123" mass="13614">MSSEPSTPRFKVYSSSHLFQSQLLHLQVTTLEESAFIWVGVDGNEVLGNLAVAMPPPTLNGNTLSTPSTTILTKEIEETSKQLGQKLASKFGKQFFVSINLTDQMMLSFVEKTILNTLKDIYS</sequence>
<dbReference type="Proteomes" id="UP000789405">
    <property type="component" value="Unassembled WGS sequence"/>
</dbReference>
<proteinExistence type="predicted"/>
<dbReference type="EMBL" id="CAJVPY010012632">
    <property type="protein sequence ID" value="CAG8735427.1"/>
    <property type="molecule type" value="Genomic_DNA"/>
</dbReference>
<dbReference type="PANTHER" id="PTHR33559:SF1">
    <property type="entry name" value="PROTEASOME ASSEMBLY CHAPERONE 4"/>
    <property type="match status" value="1"/>
</dbReference>
<gene>
    <name evidence="1" type="ORF">DERYTH_LOCUS15501</name>
</gene>
<organism evidence="1 2">
    <name type="scientific">Dentiscutata erythropus</name>
    <dbReference type="NCBI Taxonomy" id="1348616"/>
    <lineage>
        <taxon>Eukaryota</taxon>
        <taxon>Fungi</taxon>
        <taxon>Fungi incertae sedis</taxon>
        <taxon>Mucoromycota</taxon>
        <taxon>Glomeromycotina</taxon>
        <taxon>Glomeromycetes</taxon>
        <taxon>Diversisporales</taxon>
        <taxon>Gigasporaceae</taxon>
        <taxon>Dentiscutata</taxon>
    </lineage>
</organism>
<protein>
    <submittedName>
        <fullName evidence="1">26150_t:CDS:1</fullName>
    </submittedName>
</protein>
<keyword evidence="2" id="KW-1185">Reference proteome</keyword>
<dbReference type="InterPro" id="IPR032157">
    <property type="entry name" value="PAC4"/>
</dbReference>